<accession>A0ABY4AA63</accession>
<sequence>MNLSERLRELIEVVTPPTRRFVALEEETGLKAETWRTWWNRGGKASADMIQAAGKTWPEYAFWLVTGTEDFFSGHTSPRIRKSPHVQLRERSAAKAVFLKMIEYAEWRDGGSLDAKINGKVEQADDVFEYFRAEINELTTLRNAQEEALESIEANEPTKRIDSPY</sequence>
<keyword evidence="2" id="KW-1185">Reference proteome</keyword>
<dbReference type="EMBL" id="CP063361">
    <property type="protein sequence ID" value="UOD31698.1"/>
    <property type="molecule type" value="Genomic_DNA"/>
</dbReference>
<evidence type="ECO:0008006" key="3">
    <source>
        <dbReference type="Google" id="ProtNLM"/>
    </source>
</evidence>
<dbReference type="RefSeq" id="WP_243492808.1">
    <property type="nucleotide sequence ID" value="NZ_CP063361.1"/>
</dbReference>
<gene>
    <name evidence="1" type="ORF">INH39_08450</name>
</gene>
<dbReference type="Proteomes" id="UP000831532">
    <property type="component" value="Chromosome"/>
</dbReference>
<name>A0ABY4AA63_9BURK</name>
<evidence type="ECO:0000313" key="2">
    <source>
        <dbReference type="Proteomes" id="UP000831532"/>
    </source>
</evidence>
<organism evidence="1 2">
    <name type="scientific">Massilia violaceinigra</name>
    <dbReference type="NCBI Taxonomy" id="2045208"/>
    <lineage>
        <taxon>Bacteria</taxon>
        <taxon>Pseudomonadati</taxon>
        <taxon>Pseudomonadota</taxon>
        <taxon>Betaproteobacteria</taxon>
        <taxon>Burkholderiales</taxon>
        <taxon>Oxalobacteraceae</taxon>
        <taxon>Telluria group</taxon>
        <taxon>Massilia</taxon>
    </lineage>
</organism>
<protein>
    <recommendedName>
        <fullName evidence="3">DNA-binding protein</fullName>
    </recommendedName>
</protein>
<reference evidence="1 2" key="1">
    <citation type="submission" date="2020-10" db="EMBL/GenBank/DDBJ databases">
        <title>Genome analysis of Massilia species.</title>
        <authorList>
            <person name="Jung D.-H."/>
        </authorList>
    </citation>
    <scope>NUCLEOTIDE SEQUENCE [LARGE SCALE GENOMIC DNA]</scope>
    <source>
        <strain evidence="2">sipir</strain>
    </source>
</reference>
<proteinExistence type="predicted"/>
<evidence type="ECO:0000313" key="1">
    <source>
        <dbReference type="EMBL" id="UOD31698.1"/>
    </source>
</evidence>